<protein>
    <submittedName>
        <fullName evidence="2">Thymidylate kinase</fullName>
        <ecNumber evidence="2">2.7.4.9</ecNumber>
    </submittedName>
</protein>
<dbReference type="InterPro" id="IPR010295">
    <property type="entry name" value="DUF898"/>
</dbReference>
<dbReference type="OrthoDB" id="9765721at2"/>
<feature type="transmembrane region" description="Helical" evidence="1">
    <location>
        <begin position="151"/>
        <end position="170"/>
    </location>
</feature>
<dbReference type="Pfam" id="PF05987">
    <property type="entry name" value="DUF898"/>
    <property type="match status" value="1"/>
</dbReference>
<gene>
    <name evidence="2" type="ORF">RR42_m0868</name>
</gene>
<keyword evidence="3" id="KW-1185">Reference proteome</keyword>
<evidence type="ECO:0000256" key="1">
    <source>
        <dbReference type="SAM" id="Phobius"/>
    </source>
</evidence>
<proteinExistence type="predicted"/>
<keyword evidence="1" id="KW-0812">Transmembrane</keyword>
<feature type="transmembrane region" description="Helical" evidence="1">
    <location>
        <begin position="295"/>
        <end position="317"/>
    </location>
</feature>
<dbReference type="KEGG" id="cbw:RR42_m0868"/>
<dbReference type="RefSeq" id="WP_043344402.1">
    <property type="nucleotide sequence ID" value="NZ_CP010536.1"/>
</dbReference>
<dbReference type="AlphaFoldDB" id="A0A0C4Y5K9"/>
<feature type="transmembrane region" description="Helical" evidence="1">
    <location>
        <begin position="104"/>
        <end position="125"/>
    </location>
</feature>
<dbReference type="EMBL" id="CP010536">
    <property type="protein sequence ID" value="AJG18280.1"/>
    <property type="molecule type" value="Genomic_DNA"/>
</dbReference>
<feature type="transmembrane region" description="Helical" evidence="1">
    <location>
        <begin position="246"/>
        <end position="268"/>
    </location>
</feature>
<feature type="transmembrane region" description="Helical" evidence="1">
    <location>
        <begin position="77"/>
        <end position="98"/>
    </location>
</feature>
<keyword evidence="1" id="KW-0472">Membrane</keyword>
<dbReference type="EC" id="2.7.4.9" evidence="2"/>
<keyword evidence="2" id="KW-0418">Kinase</keyword>
<feature type="transmembrane region" description="Helical" evidence="1">
    <location>
        <begin position="35"/>
        <end position="56"/>
    </location>
</feature>
<dbReference type="STRING" id="68895.RR42_m0868"/>
<reference evidence="2 3" key="1">
    <citation type="journal article" date="2015" name="Genome Announc.">
        <title>Complete Genome Sequence of Cupriavidus basilensis 4G11, Isolated from the Oak Ridge Field Research Center Site.</title>
        <authorList>
            <person name="Ray J."/>
            <person name="Waters R.J."/>
            <person name="Skerker J.M."/>
            <person name="Kuehl J.V."/>
            <person name="Price M.N."/>
            <person name="Huang J."/>
            <person name="Chakraborty R."/>
            <person name="Arkin A.P."/>
            <person name="Deutschbauer A."/>
        </authorList>
    </citation>
    <scope>NUCLEOTIDE SEQUENCE [LARGE SCALE GENOMIC DNA]</scope>
    <source>
        <strain evidence="2">4G11</strain>
    </source>
</reference>
<feature type="transmembrane region" description="Helical" evidence="1">
    <location>
        <begin position="204"/>
        <end position="226"/>
    </location>
</feature>
<organism evidence="2 3">
    <name type="scientific">Cupriavidus basilensis</name>
    <dbReference type="NCBI Taxonomy" id="68895"/>
    <lineage>
        <taxon>Bacteria</taxon>
        <taxon>Pseudomonadati</taxon>
        <taxon>Pseudomonadota</taxon>
        <taxon>Betaproteobacteria</taxon>
        <taxon>Burkholderiales</taxon>
        <taxon>Burkholderiaceae</taxon>
        <taxon>Cupriavidus</taxon>
    </lineage>
</organism>
<evidence type="ECO:0000313" key="3">
    <source>
        <dbReference type="Proteomes" id="UP000031843"/>
    </source>
</evidence>
<dbReference type="Proteomes" id="UP000031843">
    <property type="component" value="Chromosome main"/>
</dbReference>
<name>A0A0C4Y5K9_9BURK</name>
<sequence>MQLDNNAFHAAAYEQPAATVRPLRFEFIGSGSEFFRIWIVNTLLTIVTLGIYSAWAKVRTMQYFYRNTRLDGASFDYHGRASAILKGRAIVFGLAMVFQLASHISLFVALALGLALAVVFPLLLVRSLRFRMANSSYRGLRFAFTGSDAQAYKVFLLWPVLTALSLYALAPLAHQRFKQYQHDNTRFGTAPFGISASAGGFYGVYLRAFGMMVAVVVGMSVAGGMLGRGIGAGIGAGMGAGMGAPAVAGIMAVIGFFVAMMAVGPFFMARLQNLVWNHTTLAPHAFRSEVKAGRLLFIFATNMIANALTLGLFLPFARVRSMRYRIESMTMLAAGPLDAFVAGETQHVGALGDAAVDWYDIDIAL</sequence>
<evidence type="ECO:0000313" key="2">
    <source>
        <dbReference type="EMBL" id="AJG18280.1"/>
    </source>
</evidence>
<dbReference type="GO" id="GO:0004798">
    <property type="term" value="F:dTMP kinase activity"/>
    <property type="evidence" value="ECO:0007669"/>
    <property type="project" value="UniProtKB-EC"/>
</dbReference>
<keyword evidence="1" id="KW-1133">Transmembrane helix</keyword>
<accession>A0A0C4Y5K9</accession>
<keyword evidence="2" id="KW-0808">Transferase</keyword>